<dbReference type="Gene3D" id="3.20.20.450">
    <property type="entry name" value="EAL domain"/>
    <property type="match status" value="1"/>
</dbReference>
<comment type="caution">
    <text evidence="5">The sequence shown here is derived from an EMBL/GenBank/DDBJ whole genome shotgun (WGS) entry which is preliminary data.</text>
</comment>
<evidence type="ECO:0000313" key="5">
    <source>
        <dbReference type="EMBL" id="MEK8126847.1"/>
    </source>
</evidence>
<dbReference type="Pfam" id="PF00563">
    <property type="entry name" value="EAL"/>
    <property type="match status" value="1"/>
</dbReference>
<dbReference type="SMART" id="SM00052">
    <property type="entry name" value="EAL"/>
    <property type="match status" value="1"/>
</dbReference>
<evidence type="ECO:0000259" key="3">
    <source>
        <dbReference type="PROSITE" id="PS50883"/>
    </source>
</evidence>
<evidence type="ECO:0000313" key="6">
    <source>
        <dbReference type="Proteomes" id="UP001469365"/>
    </source>
</evidence>
<keyword evidence="1" id="KW-0472">Membrane</keyword>
<dbReference type="SUPFAM" id="SSF55073">
    <property type="entry name" value="Nucleotide cyclase"/>
    <property type="match status" value="1"/>
</dbReference>
<evidence type="ECO:0000256" key="1">
    <source>
        <dbReference type="SAM" id="Phobius"/>
    </source>
</evidence>
<dbReference type="InterPro" id="IPR035919">
    <property type="entry name" value="EAL_sf"/>
</dbReference>
<dbReference type="PANTHER" id="PTHR44757">
    <property type="entry name" value="DIGUANYLATE CYCLASE DGCP"/>
    <property type="match status" value="1"/>
</dbReference>
<dbReference type="PROSITE" id="PS50883">
    <property type="entry name" value="EAL"/>
    <property type="match status" value="1"/>
</dbReference>
<dbReference type="InterPro" id="IPR029787">
    <property type="entry name" value="Nucleotide_cyclase"/>
</dbReference>
<dbReference type="PANTHER" id="PTHR44757:SF2">
    <property type="entry name" value="BIOFILM ARCHITECTURE MAINTENANCE PROTEIN MBAA"/>
    <property type="match status" value="1"/>
</dbReference>
<dbReference type="InterPro" id="IPR001633">
    <property type="entry name" value="EAL_dom"/>
</dbReference>
<dbReference type="PROSITE" id="PS50887">
    <property type="entry name" value="GGDEF"/>
    <property type="match status" value="1"/>
</dbReference>
<dbReference type="SMART" id="SM00267">
    <property type="entry name" value="GGDEF"/>
    <property type="match status" value="1"/>
</dbReference>
<feature type="transmembrane region" description="Helical" evidence="1">
    <location>
        <begin position="21"/>
        <end position="54"/>
    </location>
</feature>
<dbReference type="SUPFAM" id="SSF141868">
    <property type="entry name" value="EAL domain-like"/>
    <property type="match status" value="1"/>
</dbReference>
<dbReference type="SUPFAM" id="SSF55785">
    <property type="entry name" value="PYP-like sensor domain (PAS domain)"/>
    <property type="match status" value="1"/>
</dbReference>
<organism evidence="5 6">
    <name type="scientific">Paenibacillus filicis</name>
    <dbReference type="NCBI Taxonomy" id="669464"/>
    <lineage>
        <taxon>Bacteria</taxon>
        <taxon>Bacillati</taxon>
        <taxon>Bacillota</taxon>
        <taxon>Bacilli</taxon>
        <taxon>Bacillales</taxon>
        <taxon>Paenibacillaceae</taxon>
        <taxon>Paenibacillus</taxon>
    </lineage>
</organism>
<reference evidence="5 6" key="1">
    <citation type="submission" date="2024-04" db="EMBL/GenBank/DDBJ databases">
        <title>draft genome sequnece of Paenibacillus filicis.</title>
        <authorList>
            <person name="Kim D.-U."/>
        </authorList>
    </citation>
    <scope>NUCLEOTIDE SEQUENCE [LARGE SCALE GENOMIC DNA]</scope>
    <source>
        <strain evidence="5 6">KACC14197</strain>
    </source>
</reference>
<keyword evidence="1" id="KW-1133">Transmembrane helix</keyword>
<proteinExistence type="predicted"/>
<accession>A0ABU9DDB4</accession>
<dbReference type="Gene3D" id="3.30.70.270">
    <property type="match status" value="1"/>
</dbReference>
<dbReference type="Pfam" id="PF08448">
    <property type="entry name" value="PAS_4"/>
    <property type="match status" value="1"/>
</dbReference>
<keyword evidence="1" id="KW-0812">Transmembrane</keyword>
<dbReference type="Pfam" id="PF00990">
    <property type="entry name" value="GGDEF"/>
    <property type="match status" value="1"/>
</dbReference>
<dbReference type="InterPro" id="IPR035965">
    <property type="entry name" value="PAS-like_dom_sf"/>
</dbReference>
<dbReference type="PROSITE" id="PS50112">
    <property type="entry name" value="PAS"/>
    <property type="match status" value="1"/>
</dbReference>
<sequence length="628" mass="70245">MFRTKDTGRGHRLLTGRGYKWFVSVLAAGSLLLSLFLAPPLLSIVWGATLLAVLLRGIHSTETLEDHIEKPYSLLDAFYQHSPSAVTILDADGTIRRMNASGEQITGYTEGEVQGTPAADYLVPDGKQKTKGLFEEVVKGSTRSFRSAVIHKNGYHVDLESTAVPIRSGSHIAEIVIISNDTSSARRSEEQIRHMAYYDDMTGLPNRRLFIRQLEASLNSLTGSAAAGKRLAVFFIDIDRFKMINDGFGHDYGDMLLLQVAERFIRCLSEEDFLARTEGDEFALFCAGYTDEKGTDRVRELAESLFRVLLEPFTLGQYQLHITASIGISLVSEEESSAEELMKGADMALTRAKEKGGSNYQLFNSQMKSASLEKLTLEQELRRALSRSELLLHYQPQMDIETQRIVGFEALVRWKHPERGLVPPGQFIPFAEECGLIVPIGEWVLSEACRQNKEWQDAGYEPPPVSVNLSTRQFLQHNLTGRVAEVLQQTGLAPSQLELEITESCTMEVEYATEQMLELKQLGVKISIDDFGTGYSSLSYLKKFPIDKLKIDQSFVRDIMTDPNDAAIVASIIAMTGHLSLKVIAEGVETEEQLQFLHRNQCDEIQGYYFSPPLSIDKVEQLLKGRLP</sequence>
<dbReference type="InterPro" id="IPR043128">
    <property type="entry name" value="Rev_trsase/Diguanyl_cyclase"/>
</dbReference>
<dbReference type="NCBIfam" id="TIGR00229">
    <property type="entry name" value="sensory_box"/>
    <property type="match status" value="1"/>
</dbReference>
<feature type="domain" description="EAL" evidence="3">
    <location>
        <begin position="374"/>
        <end position="627"/>
    </location>
</feature>
<name>A0ABU9DDB4_9BACL</name>
<feature type="domain" description="PAS" evidence="2">
    <location>
        <begin position="71"/>
        <end position="141"/>
    </location>
</feature>
<dbReference type="CDD" id="cd00130">
    <property type="entry name" value="PAS"/>
    <property type="match status" value="1"/>
</dbReference>
<dbReference type="SMART" id="SM00091">
    <property type="entry name" value="PAS"/>
    <property type="match status" value="1"/>
</dbReference>
<keyword evidence="6" id="KW-1185">Reference proteome</keyword>
<dbReference type="CDD" id="cd01948">
    <property type="entry name" value="EAL"/>
    <property type="match status" value="1"/>
</dbReference>
<dbReference type="NCBIfam" id="TIGR00254">
    <property type="entry name" value="GGDEF"/>
    <property type="match status" value="1"/>
</dbReference>
<dbReference type="InterPro" id="IPR052155">
    <property type="entry name" value="Biofilm_reg_signaling"/>
</dbReference>
<dbReference type="Proteomes" id="UP001469365">
    <property type="component" value="Unassembled WGS sequence"/>
</dbReference>
<dbReference type="CDD" id="cd01949">
    <property type="entry name" value="GGDEF"/>
    <property type="match status" value="1"/>
</dbReference>
<feature type="domain" description="GGDEF" evidence="4">
    <location>
        <begin position="229"/>
        <end position="365"/>
    </location>
</feature>
<dbReference type="EMBL" id="JBBPCC010000001">
    <property type="protein sequence ID" value="MEK8126847.1"/>
    <property type="molecule type" value="Genomic_DNA"/>
</dbReference>
<dbReference type="InterPro" id="IPR013656">
    <property type="entry name" value="PAS_4"/>
</dbReference>
<protein>
    <submittedName>
        <fullName evidence="5">EAL domain-containing protein</fullName>
    </submittedName>
</protein>
<dbReference type="RefSeq" id="WP_341413891.1">
    <property type="nucleotide sequence ID" value="NZ_JBBPCC010000001.1"/>
</dbReference>
<evidence type="ECO:0000259" key="4">
    <source>
        <dbReference type="PROSITE" id="PS50887"/>
    </source>
</evidence>
<dbReference type="Gene3D" id="3.30.450.20">
    <property type="entry name" value="PAS domain"/>
    <property type="match status" value="1"/>
</dbReference>
<evidence type="ECO:0000259" key="2">
    <source>
        <dbReference type="PROSITE" id="PS50112"/>
    </source>
</evidence>
<dbReference type="InterPro" id="IPR000160">
    <property type="entry name" value="GGDEF_dom"/>
</dbReference>
<gene>
    <name evidence="5" type="ORF">WMW72_02890</name>
</gene>
<dbReference type="InterPro" id="IPR000014">
    <property type="entry name" value="PAS"/>
</dbReference>